<reference evidence="1 2" key="1">
    <citation type="submission" date="2024-02" db="EMBL/GenBank/DDBJ databases">
        <authorList>
            <person name="Chen Y."/>
            <person name="Shah S."/>
            <person name="Dougan E. K."/>
            <person name="Thang M."/>
            <person name="Chan C."/>
        </authorList>
    </citation>
    <scope>NUCLEOTIDE SEQUENCE [LARGE SCALE GENOMIC DNA]</scope>
</reference>
<dbReference type="EMBL" id="CAXAMM010002225">
    <property type="protein sequence ID" value="CAK8995310.1"/>
    <property type="molecule type" value="Genomic_DNA"/>
</dbReference>
<keyword evidence="2" id="KW-1185">Reference proteome</keyword>
<proteinExistence type="predicted"/>
<name>A0ABP0HYN4_9DINO</name>
<organism evidence="1 2">
    <name type="scientific">Durusdinium trenchii</name>
    <dbReference type="NCBI Taxonomy" id="1381693"/>
    <lineage>
        <taxon>Eukaryota</taxon>
        <taxon>Sar</taxon>
        <taxon>Alveolata</taxon>
        <taxon>Dinophyceae</taxon>
        <taxon>Suessiales</taxon>
        <taxon>Symbiodiniaceae</taxon>
        <taxon>Durusdinium</taxon>
    </lineage>
</organism>
<sequence>MGPGNFFYHAHGREQCAPHHCREDEVPVLRLAKVVPLHMRKAFCALVLQGGALGGKKRSNYYHFTTVGLARVVALLPRLKADESILVLIPYTNKKGQRSPYIRESLRFLGVEEQRIVSFPPCRLVFADELLLAGSGPRSAFGRDRQTHARVAWPKSERVGRAGHTDPL</sequence>
<gene>
    <name evidence="1" type="ORF">SCF082_LOCUS4301</name>
</gene>
<evidence type="ECO:0000313" key="1">
    <source>
        <dbReference type="EMBL" id="CAK8995310.1"/>
    </source>
</evidence>
<comment type="caution">
    <text evidence="1">The sequence shown here is derived from an EMBL/GenBank/DDBJ whole genome shotgun (WGS) entry which is preliminary data.</text>
</comment>
<evidence type="ECO:0000313" key="2">
    <source>
        <dbReference type="Proteomes" id="UP001642464"/>
    </source>
</evidence>
<protein>
    <submittedName>
        <fullName evidence="1">Uncharacterized protein</fullName>
    </submittedName>
</protein>
<accession>A0ABP0HYN4</accession>
<dbReference type="Proteomes" id="UP001642464">
    <property type="component" value="Unassembled WGS sequence"/>
</dbReference>